<evidence type="ECO:0000256" key="1">
    <source>
        <dbReference type="ARBA" id="ARBA00004886"/>
    </source>
</evidence>
<comment type="similarity">
    <text evidence="2 6">Belongs to the PqqB family.</text>
</comment>
<dbReference type="EMBL" id="JBIAZU010000011">
    <property type="protein sequence ID" value="MFF5297370.1"/>
    <property type="molecule type" value="Genomic_DNA"/>
</dbReference>
<evidence type="ECO:0000256" key="4">
    <source>
        <dbReference type="ARBA" id="ARBA00022448"/>
    </source>
</evidence>
<evidence type="ECO:0000313" key="8">
    <source>
        <dbReference type="EMBL" id="MFF5297370.1"/>
    </source>
</evidence>
<organism evidence="8 9">
    <name type="scientific">Paractinoplanes globisporus</name>
    <dbReference type="NCBI Taxonomy" id="113565"/>
    <lineage>
        <taxon>Bacteria</taxon>
        <taxon>Bacillati</taxon>
        <taxon>Actinomycetota</taxon>
        <taxon>Actinomycetes</taxon>
        <taxon>Micromonosporales</taxon>
        <taxon>Micromonosporaceae</taxon>
        <taxon>Paractinoplanes</taxon>
    </lineage>
</organism>
<comment type="function">
    <text evidence="6">May be involved in the transport of PQQ or its precursor to the periplasm.</text>
</comment>
<dbReference type="Proteomes" id="UP001602245">
    <property type="component" value="Unassembled WGS sequence"/>
</dbReference>
<name>A0ABW6WXT1_9ACTN</name>
<evidence type="ECO:0000259" key="7">
    <source>
        <dbReference type="Pfam" id="PF12706"/>
    </source>
</evidence>
<evidence type="ECO:0000313" key="9">
    <source>
        <dbReference type="Proteomes" id="UP001602245"/>
    </source>
</evidence>
<dbReference type="Pfam" id="PF12706">
    <property type="entry name" value="Lactamase_B_2"/>
    <property type="match status" value="1"/>
</dbReference>
<keyword evidence="4 6" id="KW-0813">Transport</keyword>
<evidence type="ECO:0000256" key="5">
    <source>
        <dbReference type="ARBA" id="ARBA00022905"/>
    </source>
</evidence>
<evidence type="ECO:0000256" key="3">
    <source>
        <dbReference type="ARBA" id="ARBA00015084"/>
    </source>
</evidence>
<comment type="caution">
    <text evidence="8">The sequence shown here is derived from an EMBL/GenBank/DDBJ whole genome shotgun (WGS) entry which is preliminary data.</text>
</comment>
<dbReference type="NCBIfam" id="TIGR02108">
    <property type="entry name" value="PQQ_syn_pqqB"/>
    <property type="match status" value="1"/>
</dbReference>
<gene>
    <name evidence="6 8" type="primary">pqqB</name>
    <name evidence="8" type="ORF">ACFY35_48750</name>
</gene>
<sequence length="288" mass="30650">MRVRFLGTAAGGGLPQWNCACAGCRAAREGGWSRRQDTVAISGDGRVWYLLNAAPDLRLDAPELHPGPGLRETPLRGVILTSAELDHTTGLLTLRETSAISVYASSTVLAATPALSLLRRYTTVNESPLIGGVPAVLDGGLTVTAFPLGDKRPRYAGESAAGIAAPSGAPAGEWVVGLRLTNGRTTVIYAPCLAEWSDELTRADVVILDGTFFSDDELRRHTGVDRTARQMGHLPIEESLPLLAPGPRYLYTHLNNTNPVARPDSPERALLHRHGAAVAPEGRDLADL</sequence>
<evidence type="ECO:0000256" key="2">
    <source>
        <dbReference type="ARBA" id="ARBA00008481"/>
    </source>
</evidence>
<dbReference type="InterPro" id="IPR036866">
    <property type="entry name" value="RibonucZ/Hydroxyglut_hydro"/>
</dbReference>
<dbReference type="Gene3D" id="3.60.15.10">
    <property type="entry name" value="Ribonuclease Z/Hydroxyacylglutathione hydrolase-like"/>
    <property type="match status" value="1"/>
</dbReference>
<dbReference type="RefSeq" id="WP_026205737.1">
    <property type="nucleotide sequence ID" value="NZ_JBIAZU010000011.1"/>
</dbReference>
<protein>
    <recommendedName>
        <fullName evidence="3 6">Coenzyme PQQ synthesis protein B</fullName>
    </recommendedName>
    <alternativeName>
        <fullName evidence="6">Pyrroloquinoline quinone biosynthesis protein B</fullName>
    </alternativeName>
</protein>
<dbReference type="InterPro" id="IPR001279">
    <property type="entry name" value="Metallo-B-lactamas"/>
</dbReference>
<comment type="pathway">
    <text evidence="1 6">Cofactor biosynthesis; pyrroloquinoline quinone biosynthesis.</text>
</comment>
<dbReference type="SUPFAM" id="SSF56281">
    <property type="entry name" value="Metallo-hydrolase/oxidoreductase"/>
    <property type="match status" value="1"/>
</dbReference>
<feature type="domain" description="Metallo-beta-lactamase" evidence="7">
    <location>
        <begin position="48"/>
        <end position="244"/>
    </location>
</feature>
<dbReference type="HAMAP" id="MF_00653">
    <property type="entry name" value="PQQ_syn_PqqB"/>
    <property type="match status" value="1"/>
</dbReference>
<keyword evidence="5 6" id="KW-0884">PQQ biosynthesis</keyword>
<accession>A0ABW6WXT1</accession>
<proteinExistence type="inferred from homology"/>
<reference evidence="8 9" key="1">
    <citation type="submission" date="2024-10" db="EMBL/GenBank/DDBJ databases">
        <title>The Natural Products Discovery Center: Release of the First 8490 Sequenced Strains for Exploring Actinobacteria Biosynthetic Diversity.</title>
        <authorList>
            <person name="Kalkreuter E."/>
            <person name="Kautsar S.A."/>
            <person name="Yang D."/>
            <person name="Bader C.D."/>
            <person name="Teijaro C.N."/>
            <person name="Fluegel L."/>
            <person name="Davis C.M."/>
            <person name="Simpson J.R."/>
            <person name="Lauterbach L."/>
            <person name="Steele A.D."/>
            <person name="Gui C."/>
            <person name="Meng S."/>
            <person name="Li G."/>
            <person name="Viehrig K."/>
            <person name="Ye F."/>
            <person name="Su P."/>
            <person name="Kiefer A.F."/>
            <person name="Nichols A."/>
            <person name="Cepeda A.J."/>
            <person name="Yan W."/>
            <person name="Fan B."/>
            <person name="Jiang Y."/>
            <person name="Adhikari A."/>
            <person name="Zheng C.-J."/>
            <person name="Schuster L."/>
            <person name="Cowan T.M."/>
            <person name="Smanski M.J."/>
            <person name="Chevrette M.G."/>
            <person name="De Carvalho L.P.S."/>
            <person name="Shen B."/>
        </authorList>
    </citation>
    <scope>NUCLEOTIDE SEQUENCE [LARGE SCALE GENOMIC DNA]</scope>
    <source>
        <strain evidence="8 9">NPDC000087</strain>
    </source>
</reference>
<dbReference type="InterPro" id="IPR011842">
    <property type="entry name" value="PQQ_synth_PqqB"/>
</dbReference>
<keyword evidence="9" id="KW-1185">Reference proteome</keyword>
<evidence type="ECO:0000256" key="6">
    <source>
        <dbReference type="HAMAP-Rule" id="MF_00653"/>
    </source>
</evidence>